<keyword evidence="2" id="KW-1185">Reference proteome</keyword>
<dbReference type="OrthoDB" id="2602524at2"/>
<evidence type="ECO:0000313" key="2">
    <source>
        <dbReference type="Proteomes" id="UP000199024"/>
    </source>
</evidence>
<evidence type="ECO:0000313" key="1">
    <source>
        <dbReference type="EMBL" id="SFS04573.1"/>
    </source>
</evidence>
<protein>
    <submittedName>
        <fullName evidence="1">Pentapeptide repeat-containing protein</fullName>
    </submittedName>
</protein>
<dbReference type="RefSeq" id="WP_141223807.1">
    <property type="nucleotide sequence ID" value="NZ_FOZL01000001.1"/>
</dbReference>
<dbReference type="PANTHER" id="PTHR14136:SF17">
    <property type="entry name" value="BTB_POZ DOMAIN-CONTAINING PROTEIN KCTD9"/>
    <property type="match status" value="1"/>
</dbReference>
<dbReference type="Proteomes" id="UP000199024">
    <property type="component" value="Unassembled WGS sequence"/>
</dbReference>
<dbReference type="SUPFAM" id="SSF141571">
    <property type="entry name" value="Pentapeptide repeat-like"/>
    <property type="match status" value="1"/>
</dbReference>
<dbReference type="PANTHER" id="PTHR14136">
    <property type="entry name" value="BTB_POZ DOMAIN-CONTAINING PROTEIN KCTD9"/>
    <property type="match status" value="1"/>
</dbReference>
<organism evidence="1 2">
    <name type="scientific">Granulicella pectinivorans</name>
    <dbReference type="NCBI Taxonomy" id="474950"/>
    <lineage>
        <taxon>Bacteria</taxon>
        <taxon>Pseudomonadati</taxon>
        <taxon>Acidobacteriota</taxon>
        <taxon>Terriglobia</taxon>
        <taxon>Terriglobales</taxon>
        <taxon>Acidobacteriaceae</taxon>
        <taxon>Granulicella</taxon>
    </lineage>
</organism>
<gene>
    <name evidence="1" type="ORF">SAMN05421771_0941</name>
</gene>
<proteinExistence type="predicted"/>
<sequence>MLIRHLDGSFLLDTNAPSEEFFQDLRGADFRGWDSQAPYPDATDMLLDLGMVDLRGADFTGADMYWVMFFEADCEGAIFRNARFYGCDLKNVNFRGADLRGAILALDNLNGATHLMGADLSGALLEGCNMTGTEYDKFTVFPEGFDPEAHGMILLPSEAEVRRPYYWERSKDQE</sequence>
<dbReference type="EMBL" id="FOZL01000001">
    <property type="protein sequence ID" value="SFS04573.1"/>
    <property type="molecule type" value="Genomic_DNA"/>
</dbReference>
<dbReference type="Gene3D" id="2.160.20.80">
    <property type="entry name" value="E3 ubiquitin-protein ligase SopA"/>
    <property type="match status" value="1"/>
</dbReference>
<dbReference type="STRING" id="474950.SAMN05421771_0941"/>
<dbReference type="AlphaFoldDB" id="A0A1I6LMC6"/>
<name>A0A1I6LMC6_9BACT</name>
<reference evidence="1 2" key="1">
    <citation type="submission" date="2016-10" db="EMBL/GenBank/DDBJ databases">
        <authorList>
            <person name="de Groot N.N."/>
        </authorList>
    </citation>
    <scope>NUCLEOTIDE SEQUENCE [LARGE SCALE GENOMIC DNA]</scope>
    <source>
        <strain evidence="1 2">DSM 21001</strain>
    </source>
</reference>
<dbReference type="InterPro" id="IPR051082">
    <property type="entry name" value="Pentapeptide-BTB/POZ_domain"/>
</dbReference>
<dbReference type="InterPro" id="IPR001646">
    <property type="entry name" value="5peptide_repeat"/>
</dbReference>
<dbReference type="Pfam" id="PF00805">
    <property type="entry name" value="Pentapeptide"/>
    <property type="match status" value="3"/>
</dbReference>
<accession>A0A1I6LMC6</accession>